<dbReference type="InterPro" id="IPR056884">
    <property type="entry name" value="NPHP3-like_N"/>
</dbReference>
<feature type="short sequence motif" description="GXGXXG" evidence="3">
    <location>
        <begin position="15"/>
        <end position="20"/>
    </location>
</feature>
<dbReference type="RefSeq" id="XP_033582227.1">
    <property type="nucleotide sequence ID" value="XM_033727657.1"/>
</dbReference>
<evidence type="ECO:0000256" key="3">
    <source>
        <dbReference type="PROSITE-ProRule" id="PRU01161"/>
    </source>
</evidence>
<dbReference type="Gene3D" id="3.40.50.300">
    <property type="entry name" value="P-loop containing nucleotide triphosphate hydrolases"/>
    <property type="match status" value="1"/>
</dbReference>
<reference evidence="5 7" key="1">
    <citation type="journal article" date="2020" name="Stud. Mycol.">
        <title>101 Dothideomycetes genomes: a test case for predicting lifestyles and emergence of pathogens.</title>
        <authorList>
            <person name="Haridas S."/>
            <person name="Albert R."/>
            <person name="Binder M."/>
            <person name="Bloem J."/>
            <person name="Labutti K."/>
            <person name="Salamov A."/>
            <person name="Andreopoulos B."/>
            <person name="Baker S."/>
            <person name="Barry K."/>
            <person name="Bills G."/>
            <person name="Bluhm B."/>
            <person name="Cannon C."/>
            <person name="Castanera R."/>
            <person name="Culley D."/>
            <person name="Daum C."/>
            <person name="Ezra D."/>
            <person name="Gonzalez J."/>
            <person name="Henrissat B."/>
            <person name="Kuo A."/>
            <person name="Liang C."/>
            <person name="Lipzen A."/>
            <person name="Lutzoni F."/>
            <person name="Magnuson J."/>
            <person name="Mondo S."/>
            <person name="Nolan M."/>
            <person name="Ohm R."/>
            <person name="Pangilinan J."/>
            <person name="Park H.-J."/>
            <person name="Ramirez L."/>
            <person name="Alfaro M."/>
            <person name="Sun H."/>
            <person name="Tritt A."/>
            <person name="Yoshinaga Y."/>
            <person name="Zwiers L.-H."/>
            <person name="Turgeon B."/>
            <person name="Goodwin S."/>
            <person name="Spatafora J."/>
            <person name="Crous P."/>
            <person name="Grigoriev I."/>
        </authorList>
    </citation>
    <scope>NUCLEOTIDE SEQUENCE</scope>
    <source>
        <strain evidence="5 7">CBS 304.34</strain>
    </source>
</reference>
<dbReference type="Pfam" id="PF23239">
    <property type="entry name" value="DUF7069"/>
    <property type="match status" value="1"/>
</dbReference>
<feature type="short sequence motif" description="GXSXG" evidence="3">
    <location>
        <begin position="57"/>
        <end position="61"/>
    </location>
</feature>
<dbReference type="Pfam" id="PF24883">
    <property type="entry name" value="NPHP3_N"/>
    <property type="match status" value="1"/>
</dbReference>
<reference evidence="7" key="2">
    <citation type="submission" date="2020-04" db="EMBL/GenBank/DDBJ databases">
        <authorList>
            <consortium name="NCBI Genome Project"/>
        </authorList>
    </citation>
    <scope>NUCLEOTIDE SEQUENCE</scope>
    <source>
        <strain evidence="7">CBS 304.34</strain>
    </source>
</reference>
<dbReference type="InterPro" id="IPR055497">
    <property type="entry name" value="DUF7069"/>
</dbReference>
<evidence type="ECO:0000313" key="6">
    <source>
        <dbReference type="Proteomes" id="UP000504636"/>
    </source>
</evidence>
<dbReference type="GO" id="GO:0016787">
    <property type="term" value="F:hydrolase activity"/>
    <property type="evidence" value="ECO:0007669"/>
    <property type="project" value="UniProtKB-UniRule"/>
</dbReference>
<dbReference type="InterPro" id="IPR027417">
    <property type="entry name" value="P-loop_NTPase"/>
</dbReference>
<keyword evidence="3" id="KW-0442">Lipid degradation</keyword>
<dbReference type="PROSITE" id="PS51635">
    <property type="entry name" value="PNPLA"/>
    <property type="match status" value="1"/>
</dbReference>
<dbReference type="Pfam" id="PF01734">
    <property type="entry name" value="Patatin"/>
    <property type="match status" value="1"/>
</dbReference>
<dbReference type="Pfam" id="PF22939">
    <property type="entry name" value="WHD_GPIID"/>
    <property type="match status" value="1"/>
</dbReference>
<gene>
    <name evidence="5 7" type="ORF">BDZ99DRAFT_567136</name>
</gene>
<dbReference type="OrthoDB" id="194358at2759"/>
<feature type="non-terminal residue" evidence="5">
    <location>
        <position position="908"/>
    </location>
</feature>
<dbReference type="Gene3D" id="3.40.1090.10">
    <property type="entry name" value="Cytosolic phospholipase A2 catalytic domain"/>
    <property type="match status" value="1"/>
</dbReference>
<dbReference type="GO" id="GO:0016042">
    <property type="term" value="P:lipid catabolic process"/>
    <property type="evidence" value="ECO:0007669"/>
    <property type="project" value="UniProtKB-UniRule"/>
</dbReference>
<keyword evidence="3" id="KW-0378">Hydrolase</keyword>
<dbReference type="AlphaFoldDB" id="A0A6A6Z3N4"/>
<feature type="short sequence motif" description="DGA/G" evidence="3">
    <location>
        <begin position="213"/>
        <end position="215"/>
    </location>
</feature>
<feature type="active site" description="Nucleophile" evidence="3">
    <location>
        <position position="59"/>
    </location>
</feature>
<dbReference type="GO" id="GO:0046486">
    <property type="term" value="P:glycerolipid metabolic process"/>
    <property type="evidence" value="ECO:0007669"/>
    <property type="project" value="UniProtKB-ARBA"/>
</dbReference>
<dbReference type="Proteomes" id="UP000504636">
    <property type="component" value="Unplaced"/>
</dbReference>
<dbReference type="InterPro" id="IPR054471">
    <property type="entry name" value="GPIID_WHD"/>
</dbReference>
<reference evidence="7" key="3">
    <citation type="submission" date="2025-04" db="UniProtKB">
        <authorList>
            <consortium name="RefSeq"/>
        </authorList>
    </citation>
    <scope>IDENTIFICATION</scope>
    <source>
        <strain evidence="7">CBS 304.34</strain>
    </source>
</reference>
<dbReference type="InterPro" id="IPR002641">
    <property type="entry name" value="PNPLA_dom"/>
</dbReference>
<dbReference type="SUPFAM" id="SSF52151">
    <property type="entry name" value="FabD/lysophospholipase-like"/>
    <property type="match status" value="1"/>
</dbReference>
<dbReference type="EMBL" id="MU003694">
    <property type="protein sequence ID" value="KAF2815263.1"/>
    <property type="molecule type" value="Genomic_DNA"/>
</dbReference>
<dbReference type="GeneID" id="54468550"/>
<dbReference type="PANTHER" id="PTHR10039">
    <property type="entry name" value="AMELOGENIN"/>
    <property type="match status" value="1"/>
</dbReference>
<name>A0A6A6Z3N4_9PEZI</name>
<feature type="active site" description="Proton acceptor" evidence="3">
    <location>
        <position position="213"/>
    </location>
</feature>
<evidence type="ECO:0000256" key="2">
    <source>
        <dbReference type="ARBA" id="ARBA00023098"/>
    </source>
</evidence>
<keyword evidence="2 3" id="KW-0443">Lipid metabolism</keyword>
<evidence type="ECO:0000313" key="7">
    <source>
        <dbReference type="RefSeq" id="XP_033582227.1"/>
    </source>
</evidence>
<evidence type="ECO:0000259" key="4">
    <source>
        <dbReference type="PROSITE" id="PS51635"/>
    </source>
</evidence>
<keyword evidence="6" id="KW-1185">Reference proteome</keyword>
<sequence length="908" mass="102961">MASDQRPLRLLSFDGGGVRGLSSLLILQRIMHVLEKKAGLEGEQPPRPCEYFDIIAGTSTGGLIAIMLGTLRMSIDDAIKSYMDFAPKIFPKEGFASGNFASKFIKAVSGKARFDATALEVEVKKLVRSHLAPLGLDENAVFDKISWSEESSCNVIVCAGVPDAGRAVRLRSYSSRLESSKGCTVWEAARATSAAPLYFDPISFGVPPMKYIDGALRYNNPVRVLYDEAKSEWPDRPIACIISIGTGKSPPSSGGPRLDQLLKSMKDIVTDTEQTAVDFSNDIHHEPVETRPHYFRFNVEQGLEAVGLEEWKHFDKLTALTTVYLDGKRQEIDKCAQELLFVVGNLSRLKKPKELEWTPEQSDCVQLLRTSDYERHKDRNPDRVKGTCQWFLEHSHFQNWYQNNTSSLLWVSADPGCGKSVLSKSLVENELKSTDSRTICYFFFKDDDDKQKSVTHALCALLHQLFSQRKPLIKYAIPNYQSEGKRLPQSFQNLWTILIKAATDPQTGEVVCILDALDECEESGRNELIKVLNRFEDDISYSRGKQSKLRFLVTSRPYHDIERKFALLTNNIPTIRLRGEMESKTISREIDLVIQWKVPILGVELELNDSEQSTLESELLSMTHRTYLWLKLILDVIYNEIGLTKKKLKQITGSLPDTVDKAYEAILSKVREKKRARKLLSIVVAAARPLTLKEMNIALAIEDDHTSYKDLELDLDDETRFKDTVRHLCGLFVSVIDQKVYLIHQTAKEFLLAQSEICSGVWKHSIKPAESELIVARTCITYLLFTEFGSNFDTRGKSQTEKDLKVKAIIENHHFLSYAASQWATHFRKAQVRVEDGILQSCLDICDTQSQRYQIWFFIYWTLVHSYELTPEFTSSIMVGSYFGHEAVVKLLLATGKVEVDSKDSEYG</sequence>
<dbReference type="CDD" id="cd07216">
    <property type="entry name" value="Pat17_PNPLA8_PNPLA9_like3"/>
    <property type="match status" value="1"/>
</dbReference>
<protein>
    <submittedName>
        <fullName evidence="5 7">FabD/lysophospholipase-like protein</fullName>
    </submittedName>
</protein>
<dbReference type="InterPro" id="IPR016035">
    <property type="entry name" value="Acyl_Trfase/lysoPLipase"/>
</dbReference>
<feature type="domain" description="PNPLA" evidence="4">
    <location>
        <begin position="11"/>
        <end position="226"/>
    </location>
</feature>
<evidence type="ECO:0000256" key="1">
    <source>
        <dbReference type="ARBA" id="ARBA00022737"/>
    </source>
</evidence>
<dbReference type="SUPFAM" id="SSF52540">
    <property type="entry name" value="P-loop containing nucleoside triphosphate hydrolases"/>
    <property type="match status" value="1"/>
</dbReference>
<evidence type="ECO:0000313" key="5">
    <source>
        <dbReference type="EMBL" id="KAF2815263.1"/>
    </source>
</evidence>
<proteinExistence type="predicted"/>
<organism evidence="5">
    <name type="scientific">Mytilinidion resinicola</name>
    <dbReference type="NCBI Taxonomy" id="574789"/>
    <lineage>
        <taxon>Eukaryota</taxon>
        <taxon>Fungi</taxon>
        <taxon>Dikarya</taxon>
        <taxon>Ascomycota</taxon>
        <taxon>Pezizomycotina</taxon>
        <taxon>Dothideomycetes</taxon>
        <taxon>Pleosporomycetidae</taxon>
        <taxon>Mytilinidiales</taxon>
        <taxon>Mytilinidiaceae</taxon>
        <taxon>Mytilinidion</taxon>
    </lineage>
</organism>
<accession>A0A6A6Z3N4</accession>
<keyword evidence="1" id="KW-0677">Repeat</keyword>